<evidence type="ECO:0000256" key="3">
    <source>
        <dbReference type="ARBA" id="ARBA00022989"/>
    </source>
</evidence>
<dbReference type="SUPFAM" id="SSF48652">
    <property type="entry name" value="Tetraspanin"/>
    <property type="match status" value="1"/>
</dbReference>
<name>A0AAZ3PSP1_ONCTS</name>
<dbReference type="Gene3D" id="1.10.1450.10">
    <property type="entry name" value="Tetraspanin"/>
    <property type="match status" value="1"/>
</dbReference>
<keyword evidence="4 5" id="KW-0472">Membrane</keyword>
<keyword evidence="3 5" id="KW-1133">Transmembrane helix</keyword>
<evidence type="ECO:0000313" key="6">
    <source>
        <dbReference type="Ensembl" id="ENSOTSP00005119661.1"/>
    </source>
</evidence>
<dbReference type="InterPro" id="IPR008952">
    <property type="entry name" value="Tetraspanin_EC2_sf"/>
</dbReference>
<accession>A0AAZ3PSP1</accession>
<comment type="subcellular location">
    <subcellularLocation>
        <location evidence="1">Membrane</location>
        <topology evidence="1">Multi-pass membrane protein</topology>
    </subcellularLocation>
</comment>
<evidence type="ECO:0008006" key="8">
    <source>
        <dbReference type="Google" id="ProtNLM"/>
    </source>
</evidence>
<proteinExistence type="predicted"/>
<evidence type="ECO:0000256" key="5">
    <source>
        <dbReference type="SAM" id="Phobius"/>
    </source>
</evidence>
<dbReference type="Proteomes" id="UP000694402">
    <property type="component" value="Unassembled WGS sequence"/>
</dbReference>
<dbReference type="PANTHER" id="PTHR19282">
    <property type="entry name" value="TETRASPANIN"/>
    <property type="match status" value="1"/>
</dbReference>
<dbReference type="GeneTree" id="ENSGT00390000011055"/>
<dbReference type="Pfam" id="PF00335">
    <property type="entry name" value="Tetraspanin"/>
    <property type="match status" value="1"/>
</dbReference>
<feature type="transmembrane region" description="Helical" evidence="5">
    <location>
        <begin position="329"/>
        <end position="358"/>
    </location>
</feature>
<reference evidence="7" key="1">
    <citation type="journal article" date="2018" name="PLoS ONE">
        <title>Chinook salmon (Oncorhynchus tshawytscha) genome and transcriptome.</title>
        <authorList>
            <person name="Christensen K.A."/>
            <person name="Leong J.S."/>
            <person name="Sakhrani D."/>
            <person name="Biagi C.A."/>
            <person name="Minkley D.R."/>
            <person name="Withler R.E."/>
            <person name="Rondeau E.B."/>
            <person name="Koop B.F."/>
            <person name="Devlin R.H."/>
        </authorList>
    </citation>
    <scope>NUCLEOTIDE SEQUENCE [LARGE SCALE GENOMIC DNA]</scope>
</reference>
<dbReference type="PANTHER" id="PTHR19282:SF477">
    <property type="entry name" value="TETRASPANIN"/>
    <property type="match status" value="1"/>
</dbReference>
<dbReference type="GO" id="GO:0005886">
    <property type="term" value="C:plasma membrane"/>
    <property type="evidence" value="ECO:0007669"/>
    <property type="project" value="TreeGrafter"/>
</dbReference>
<feature type="transmembrane region" description="Helical" evidence="5">
    <location>
        <begin position="119"/>
        <end position="139"/>
    </location>
</feature>
<evidence type="ECO:0000256" key="1">
    <source>
        <dbReference type="ARBA" id="ARBA00004141"/>
    </source>
</evidence>
<dbReference type="AlphaFoldDB" id="A0AAZ3PSP1"/>
<gene>
    <name evidence="6" type="primary">LOC112242118</name>
</gene>
<feature type="transmembrane region" description="Helical" evidence="5">
    <location>
        <begin position="159"/>
        <end position="180"/>
    </location>
</feature>
<reference evidence="6" key="3">
    <citation type="submission" date="2025-09" db="UniProtKB">
        <authorList>
            <consortium name="Ensembl"/>
        </authorList>
    </citation>
    <scope>IDENTIFICATION</scope>
</reference>
<keyword evidence="7" id="KW-1185">Reference proteome</keyword>
<protein>
    <recommendedName>
        <fullName evidence="8">Tetraspanin</fullName>
    </recommendedName>
</protein>
<evidence type="ECO:0000256" key="2">
    <source>
        <dbReference type="ARBA" id="ARBA00022692"/>
    </source>
</evidence>
<evidence type="ECO:0000256" key="4">
    <source>
        <dbReference type="ARBA" id="ARBA00023136"/>
    </source>
</evidence>
<evidence type="ECO:0000313" key="7">
    <source>
        <dbReference type="Proteomes" id="UP000694402"/>
    </source>
</evidence>
<sequence length="384" mass="43407">MLLNLATTTEILIFQKIIKLKGISVFLFNGSALTWTSDYKWHSYLNSSAHCYSVQSRVKDPDSLQSEKQVEGSPLNTVNHPGVLCSVHYPSSYSLKQLFWDRGRIYRTMGNGRTYTRGLCITFNVLLLVSGVFLFVVGVSYSFQHPPEFDHRSTLHEMYVLNVFGPMTVLFSILGGYAAYRDKRILLILYVVFMTCEFIAIVIIAVPMVRAQPKMEEILDRRFQSVTPLHDTEPQVQRELNKLQASDQCCGLRGHSDWGCHIPLSCYCPPLPPDNSLDSLCETVNLGLQNTMLDCQHNNTHGQTTTSVSQERWVYSKPCGPILKRHMNFLIQIMIGFISTFATIMIAAIVMSLVVLALQIRSTEPPLNDSLDRVKYQLSPLAVT</sequence>
<reference evidence="6" key="2">
    <citation type="submission" date="2025-08" db="UniProtKB">
        <authorList>
            <consortium name="Ensembl"/>
        </authorList>
    </citation>
    <scope>IDENTIFICATION</scope>
</reference>
<dbReference type="Ensembl" id="ENSOTST00005193302.1">
    <property type="protein sequence ID" value="ENSOTSP00005119661.1"/>
    <property type="gene ID" value="ENSOTSG00005071257.1"/>
</dbReference>
<organism evidence="6 7">
    <name type="scientific">Oncorhynchus tshawytscha</name>
    <name type="common">Chinook salmon</name>
    <name type="synonym">Salmo tshawytscha</name>
    <dbReference type="NCBI Taxonomy" id="74940"/>
    <lineage>
        <taxon>Eukaryota</taxon>
        <taxon>Metazoa</taxon>
        <taxon>Chordata</taxon>
        <taxon>Craniata</taxon>
        <taxon>Vertebrata</taxon>
        <taxon>Euteleostomi</taxon>
        <taxon>Actinopterygii</taxon>
        <taxon>Neopterygii</taxon>
        <taxon>Teleostei</taxon>
        <taxon>Protacanthopterygii</taxon>
        <taxon>Salmoniformes</taxon>
        <taxon>Salmonidae</taxon>
        <taxon>Salmoninae</taxon>
        <taxon>Oncorhynchus</taxon>
    </lineage>
</organism>
<keyword evidence="2 5" id="KW-0812">Transmembrane</keyword>
<dbReference type="InterPro" id="IPR018499">
    <property type="entry name" value="Tetraspanin/Peripherin"/>
</dbReference>
<feature type="transmembrane region" description="Helical" evidence="5">
    <location>
        <begin position="187"/>
        <end position="209"/>
    </location>
</feature>